<protein>
    <submittedName>
        <fullName evidence="1">Uncharacterized protein</fullName>
    </submittedName>
</protein>
<reference evidence="1" key="1">
    <citation type="submission" date="2018-08" db="EMBL/GenBank/DDBJ databases">
        <title>HSV2 whole genome sequences from clinical isolates.</title>
        <authorList>
            <person name="Roychoudhury P."/>
            <person name="Greninger A.L."/>
            <person name="Jerome K.R."/>
            <person name="Johnston C."/>
            <person name="Wald A."/>
            <person name="Xie H."/>
        </authorList>
    </citation>
    <scope>NUCLEOTIDE SEQUENCE</scope>
    <source>
        <strain evidence="1">2000-3429</strain>
    </source>
</reference>
<organism evidence="1">
    <name type="scientific">Human herpesvirus 2</name>
    <name type="common">HHV-2</name>
    <name type="synonym">Human herpes simplex virus 2</name>
    <dbReference type="NCBI Taxonomy" id="10310"/>
    <lineage>
        <taxon>Viruses</taxon>
        <taxon>Duplodnaviria</taxon>
        <taxon>Heunggongvirae</taxon>
        <taxon>Peploviricota</taxon>
        <taxon>Herviviricetes</taxon>
        <taxon>Herpesvirales</taxon>
        <taxon>Orthoherpesviridae</taxon>
        <taxon>Alphaherpesvirinae</taxon>
        <taxon>Simplexvirus</taxon>
        <taxon>Simplexvirus humanalpha2</taxon>
    </lineage>
</organism>
<proteinExistence type="predicted"/>
<sequence length="49" mass="5303">MVRVMLMPARRATAESSRCGRNLKNSCPTSSESCTQYSPITPRCAGPEA</sequence>
<name>A0A481TU53_HHV2</name>
<evidence type="ECO:0000313" key="1">
    <source>
        <dbReference type="EMBL" id="QBH85319.1"/>
    </source>
</evidence>
<dbReference type="EMBL" id="MH790661">
    <property type="protein sequence ID" value="QBH85319.1"/>
    <property type="molecule type" value="Genomic_DNA"/>
</dbReference>
<accession>A0A481TU53</accession>
<organismHost>
    <name type="scientific">Homo sapiens</name>
    <name type="common">Human</name>
    <dbReference type="NCBI Taxonomy" id="9606"/>
</organismHost>